<evidence type="ECO:0000313" key="2">
    <source>
        <dbReference type="EMBL" id="RNG36143.1"/>
    </source>
</evidence>
<protein>
    <recommendedName>
        <fullName evidence="4">Secreted protein</fullName>
    </recommendedName>
</protein>
<dbReference type="EMBL" id="RIBZ01000044">
    <property type="protein sequence ID" value="RNG36143.1"/>
    <property type="molecule type" value="Genomic_DNA"/>
</dbReference>
<accession>A0A3M8X6U1</accession>
<dbReference type="Proteomes" id="UP000275401">
    <property type="component" value="Unassembled WGS sequence"/>
</dbReference>
<feature type="chain" id="PRO_5018240580" description="Secreted protein" evidence="1">
    <location>
        <begin position="27"/>
        <end position="112"/>
    </location>
</feature>
<evidence type="ECO:0000313" key="3">
    <source>
        <dbReference type="Proteomes" id="UP000275401"/>
    </source>
</evidence>
<comment type="caution">
    <text evidence="2">The sequence shown here is derived from an EMBL/GenBank/DDBJ whole genome shotgun (WGS) entry which is preliminary data.</text>
</comment>
<dbReference type="RefSeq" id="WP_123098489.1">
    <property type="nucleotide sequence ID" value="NZ_RIBZ01000044.1"/>
</dbReference>
<reference evidence="2 3" key="1">
    <citation type="submission" date="2018-11" db="EMBL/GenBank/DDBJ databases">
        <title>The Potential of Streptomyces as Biocontrol Agents against the Tomato grey mould, Botrytis cinerea (Gray mold) Frontiers in Microbiology.</title>
        <authorList>
            <person name="Li D."/>
        </authorList>
    </citation>
    <scope>NUCLEOTIDE SEQUENCE [LARGE SCALE GENOMIC DNA]</scope>
    <source>
        <strain evidence="2 3">NEAU-LD23</strain>
    </source>
</reference>
<sequence length="112" mass="11810">MNRKKSFLAIAGLAMSASLVAPNAMANDDGDVSTRSADCNAWSRGGTTGYSYCSGLGHLGAHRVKIICVDTRGVETTFYGPWVWNGKTSKRKCPGTQGGAVGILRVGSEIRD</sequence>
<evidence type="ECO:0000256" key="1">
    <source>
        <dbReference type="SAM" id="SignalP"/>
    </source>
</evidence>
<keyword evidence="1" id="KW-0732">Signal</keyword>
<feature type="signal peptide" evidence="1">
    <location>
        <begin position="1"/>
        <end position="26"/>
    </location>
</feature>
<keyword evidence="3" id="KW-1185">Reference proteome</keyword>
<organism evidence="2 3">
    <name type="scientific">Streptomyces botrytidirepellens</name>
    <dbReference type="NCBI Taxonomy" id="2486417"/>
    <lineage>
        <taxon>Bacteria</taxon>
        <taxon>Bacillati</taxon>
        <taxon>Actinomycetota</taxon>
        <taxon>Actinomycetes</taxon>
        <taxon>Kitasatosporales</taxon>
        <taxon>Streptomycetaceae</taxon>
        <taxon>Streptomyces</taxon>
    </lineage>
</organism>
<name>A0A3M8X6U1_9ACTN</name>
<evidence type="ECO:0008006" key="4">
    <source>
        <dbReference type="Google" id="ProtNLM"/>
    </source>
</evidence>
<gene>
    <name evidence="2" type="ORF">EEJ42_03150</name>
</gene>
<proteinExistence type="predicted"/>
<dbReference type="AlphaFoldDB" id="A0A3M8X6U1"/>